<organism evidence="2 3">
    <name type="scientific">Desulfuromonas versatilis</name>
    <dbReference type="NCBI Taxonomy" id="2802975"/>
    <lineage>
        <taxon>Bacteria</taxon>
        <taxon>Pseudomonadati</taxon>
        <taxon>Thermodesulfobacteriota</taxon>
        <taxon>Desulfuromonadia</taxon>
        <taxon>Desulfuromonadales</taxon>
        <taxon>Desulfuromonadaceae</taxon>
        <taxon>Desulfuromonas</taxon>
    </lineage>
</organism>
<keyword evidence="1" id="KW-0732">Signal</keyword>
<evidence type="ECO:0000313" key="3">
    <source>
        <dbReference type="Proteomes" id="UP001319827"/>
    </source>
</evidence>
<dbReference type="Pfam" id="PF13798">
    <property type="entry name" value="PCYCGC"/>
    <property type="match status" value="1"/>
</dbReference>
<name>A0ABM8HX32_9BACT</name>
<dbReference type="RefSeq" id="WP_221248516.1">
    <property type="nucleotide sequence ID" value="NZ_AP024355.1"/>
</dbReference>
<evidence type="ECO:0000256" key="1">
    <source>
        <dbReference type="SAM" id="SignalP"/>
    </source>
</evidence>
<dbReference type="EMBL" id="AP024355">
    <property type="protein sequence ID" value="BCR05087.1"/>
    <property type="molecule type" value="Genomic_DNA"/>
</dbReference>
<gene>
    <name evidence="2" type="ORF">DESUT3_21560</name>
</gene>
<proteinExistence type="predicted"/>
<sequence>MRTFNIFSLLTLLVLLTAAPALALSDSQQKEFDRIMNLSMADLTGEASELLEKKYPDEDWDQWKFPQYVFTNESVEVGYMIAVKQPRLIEKFNCYCFCDAMGHKSLLDCFVKKGFFGQKYDDHAANCNICYGQAMMAFLWAELGATDDTIKAGFDKKFARLLQQQQQK</sequence>
<feature type="signal peptide" evidence="1">
    <location>
        <begin position="1"/>
        <end position="23"/>
    </location>
</feature>
<feature type="chain" id="PRO_5045237091" evidence="1">
    <location>
        <begin position="24"/>
        <end position="168"/>
    </location>
</feature>
<evidence type="ECO:0000313" key="2">
    <source>
        <dbReference type="EMBL" id="BCR05087.1"/>
    </source>
</evidence>
<dbReference type="InterPro" id="IPR025673">
    <property type="entry name" value="PCYCGC"/>
</dbReference>
<reference evidence="2 3" key="2">
    <citation type="journal article" date="2021" name="Int. J. Syst. Evol. Microbiol.">
        <title>Isolation and Polyphasic Characterization of Desulfuromonas versatilis sp. Nov., an Electrogenic Bacteria Capable of Versatile Metabolism Isolated from a Graphene Oxide-Reducing Enrichment Culture.</title>
        <authorList>
            <person name="Xie L."/>
            <person name="Yoshida N."/>
            <person name="Ishii S."/>
            <person name="Meng L."/>
        </authorList>
    </citation>
    <scope>NUCLEOTIDE SEQUENCE [LARGE SCALE GENOMIC DNA]</scope>
    <source>
        <strain evidence="2 3">NIT-T3</strain>
    </source>
</reference>
<accession>A0ABM8HX32</accession>
<dbReference type="Proteomes" id="UP001319827">
    <property type="component" value="Chromosome"/>
</dbReference>
<reference evidence="2 3" key="1">
    <citation type="journal article" date="2016" name="C (Basel)">
        <title>Selective Growth of and Electricity Production by Marine Exoelectrogenic Bacteria in Self-Aggregated Hydrogel of Microbially Reduced Graphene Oxide.</title>
        <authorList>
            <person name="Yoshida N."/>
            <person name="Goto Y."/>
            <person name="Miyata Y."/>
        </authorList>
    </citation>
    <scope>NUCLEOTIDE SEQUENCE [LARGE SCALE GENOMIC DNA]</scope>
    <source>
        <strain evidence="2 3">NIT-T3</strain>
    </source>
</reference>
<protein>
    <submittedName>
        <fullName evidence="2">Uncharacterized protein</fullName>
    </submittedName>
</protein>
<keyword evidence="3" id="KW-1185">Reference proteome</keyword>